<reference evidence="18" key="3">
    <citation type="submission" date="2021-06" db="EMBL/GenBank/DDBJ databases">
        <title>Chromosome-level genome assembly for S. haematobium.</title>
        <authorList>
            <person name="Stroehlein A.J."/>
        </authorList>
    </citation>
    <scope>NUCLEOTIDE SEQUENCE</scope>
</reference>
<dbReference type="PANTHER" id="PTHR24348:SF65">
    <property type="entry name" value="SERINE_THREONINE-PROTEIN KINASE ULK3"/>
    <property type="match status" value="1"/>
</dbReference>
<feature type="domain" description="Protein kinase" evidence="17">
    <location>
        <begin position="7"/>
        <end position="263"/>
    </location>
</feature>
<sequence length="703" mass="79368">MIKVPGFVISQLLGRGTYGQVYMGRKSGSSKLVAIKCIMKLKLSNQARDNLVSEISILKALEHPHIVRMLDFTWDASFVYIIMEFCGGGDLSRFLRLKRRLDELLVQRFLQQLALALQYLKSKNIVHMDLKPQNILLTSINNPSLKLADFGFAQCIKETAKKNEVRGTLLYMAPEIFCEGFYHPSCDLWSIGIILYECLFGTTPYGQITIEKLKEKLVAMDEEIKLPSTNEISKPCAALIHGLLKRNPSERLNHEQFFSHPFIDLDHAPSAQSLDKAAEYLKRAPQLESLGKLCEAYDCYLEGLNHLMAAYNYEPSRFKKSQIRILMKDHLLKTESLKLELCRLSHTDVTSSSSPQLEPKTLNSQAVNLPDPIVPVKCYDVSRQPKKNADSSKKGLFHYLPKEKDDHQSSLKSKSSPTSETYQPQDSGTSDNFTYFRGDCLSTDSVEQINVCLSSDKAGILTRIKHWFSRQNDKTENPYEYSGKAKPVPTAILVEVDHSNSTQLPLGSLHSPPVLPSSPSPCPNSTNTIEQEESLALNQSVNSSTIEPAIESSVKTTSLDSSKFRDSYLESEPNVDSTDMVDGLTEKFYRSRLLELGTSSNIVVEFLDKFYKLISKHHLQEALIYFQNEFSNCLKEAQNDPNSKNRSILFKELNLAMDKAEQIKAQLYCNSTMMIGENESPSFQIGEEVLDENPQEEDQCLLM</sequence>
<dbReference type="GO" id="GO:0005524">
    <property type="term" value="F:ATP binding"/>
    <property type="evidence" value="ECO:0007669"/>
    <property type="project" value="UniProtKB-UniRule"/>
</dbReference>
<dbReference type="InterPro" id="IPR036181">
    <property type="entry name" value="MIT_dom_sf"/>
</dbReference>
<evidence type="ECO:0000256" key="14">
    <source>
        <dbReference type="ARBA" id="ARBA00048679"/>
    </source>
</evidence>
<keyword evidence="19" id="KW-1185">Reference proteome</keyword>
<dbReference type="Gene3D" id="3.30.200.20">
    <property type="entry name" value="Phosphorylase Kinase, domain 1"/>
    <property type="match status" value="1"/>
</dbReference>
<proteinExistence type="predicted"/>
<evidence type="ECO:0000256" key="12">
    <source>
        <dbReference type="ARBA" id="ARBA00032242"/>
    </source>
</evidence>
<feature type="binding site" evidence="15">
    <location>
        <position position="40"/>
    </location>
    <ligand>
        <name>ATP</name>
        <dbReference type="ChEBI" id="CHEBI:30616"/>
    </ligand>
</feature>
<dbReference type="GO" id="GO:0010506">
    <property type="term" value="P:regulation of autophagy"/>
    <property type="evidence" value="ECO:0007669"/>
    <property type="project" value="InterPro"/>
</dbReference>
<dbReference type="KEGG" id="shx:MS3_00007688"/>
<keyword evidence="9 18" id="KW-0418">Kinase</keyword>
<comment type="catalytic activity">
    <reaction evidence="13">
        <text>L-threonyl-[protein] + ATP = O-phospho-L-threonyl-[protein] + ADP + H(+)</text>
        <dbReference type="Rhea" id="RHEA:46608"/>
        <dbReference type="Rhea" id="RHEA-COMP:11060"/>
        <dbReference type="Rhea" id="RHEA-COMP:11605"/>
        <dbReference type="ChEBI" id="CHEBI:15378"/>
        <dbReference type="ChEBI" id="CHEBI:30013"/>
        <dbReference type="ChEBI" id="CHEBI:30616"/>
        <dbReference type="ChEBI" id="CHEBI:61977"/>
        <dbReference type="ChEBI" id="CHEBI:456216"/>
        <dbReference type="EC" id="2.7.11.1"/>
    </reaction>
</comment>
<evidence type="ECO:0000256" key="11">
    <source>
        <dbReference type="ARBA" id="ARBA00023006"/>
    </source>
</evidence>
<evidence type="ECO:0000259" key="17">
    <source>
        <dbReference type="PROSITE" id="PS50011"/>
    </source>
</evidence>
<evidence type="ECO:0000256" key="6">
    <source>
        <dbReference type="ARBA" id="ARBA00022679"/>
    </source>
</evidence>
<dbReference type="GO" id="GO:0061709">
    <property type="term" value="P:reticulophagy"/>
    <property type="evidence" value="ECO:0007669"/>
    <property type="project" value="TreeGrafter"/>
</dbReference>
<comment type="subcellular location">
    <subcellularLocation>
        <location evidence="1">Cytoplasm</location>
    </subcellularLocation>
</comment>
<dbReference type="PROSITE" id="PS00108">
    <property type="entry name" value="PROTEIN_KINASE_ST"/>
    <property type="match status" value="1"/>
</dbReference>
<dbReference type="InterPro" id="IPR008271">
    <property type="entry name" value="Ser/Thr_kinase_AS"/>
</dbReference>
<evidence type="ECO:0000256" key="4">
    <source>
        <dbReference type="ARBA" id="ARBA00022490"/>
    </source>
</evidence>
<dbReference type="RefSeq" id="XP_051066550.1">
    <property type="nucleotide sequence ID" value="XM_051216003.1"/>
</dbReference>
<reference evidence="18" key="4">
    <citation type="journal article" date="2022" name="PLoS Pathog.">
        <title>Chromosome-level genome of Schistosoma haematobium underpins genome-wide explorations of molecular variation.</title>
        <authorList>
            <person name="Stroehlein A.J."/>
            <person name="Korhonen P.K."/>
            <person name="Lee V.V."/>
            <person name="Ralph S.A."/>
            <person name="Mentink-Kane M."/>
            <person name="You H."/>
            <person name="McManus D.P."/>
            <person name="Tchuente L.T."/>
            <person name="Stothard J.R."/>
            <person name="Kaur P."/>
            <person name="Dudchenko O."/>
            <person name="Aiden E.L."/>
            <person name="Yang B."/>
            <person name="Yang H."/>
            <person name="Emery A.M."/>
            <person name="Webster B.L."/>
            <person name="Brindley P.J."/>
            <person name="Rollinson D."/>
            <person name="Chang B.C.H."/>
            <person name="Gasser R.B."/>
            <person name="Young N.D."/>
        </authorList>
    </citation>
    <scope>NUCLEOTIDE SEQUENCE</scope>
</reference>
<reference evidence="18" key="2">
    <citation type="journal article" date="2019" name="Gigascience">
        <title>High-quality Schistosoma haematobium genome achieved by single-molecule and long-range sequencing.</title>
        <authorList>
            <person name="Stroehlein A.J."/>
            <person name="Korhonen P.K."/>
            <person name="Chong T.M."/>
            <person name="Lim Y.L."/>
            <person name="Chan K.G."/>
            <person name="Webster B."/>
            <person name="Rollinson D."/>
            <person name="Brindley P.J."/>
            <person name="Gasser R.B."/>
            <person name="Young N.D."/>
        </authorList>
    </citation>
    <scope>NUCLEOTIDE SEQUENCE</scope>
</reference>
<feature type="region of interest" description="Disordered" evidence="16">
    <location>
        <begin position="384"/>
        <end position="430"/>
    </location>
</feature>
<evidence type="ECO:0000256" key="5">
    <source>
        <dbReference type="ARBA" id="ARBA00022527"/>
    </source>
</evidence>
<evidence type="ECO:0000256" key="3">
    <source>
        <dbReference type="ARBA" id="ARBA00021644"/>
    </source>
</evidence>
<dbReference type="GO" id="GO:0000422">
    <property type="term" value="P:autophagy of mitochondrion"/>
    <property type="evidence" value="ECO:0007669"/>
    <property type="project" value="TreeGrafter"/>
</dbReference>
<dbReference type="EC" id="2.7.11.1" evidence="2"/>
<dbReference type="PROSITE" id="PS50011">
    <property type="entry name" value="PROTEIN_KINASE_DOM"/>
    <property type="match status" value="1"/>
</dbReference>
<feature type="compositionally biased region" description="Low complexity" evidence="16">
    <location>
        <begin position="410"/>
        <end position="419"/>
    </location>
</feature>
<evidence type="ECO:0000256" key="9">
    <source>
        <dbReference type="ARBA" id="ARBA00022777"/>
    </source>
</evidence>
<evidence type="ECO:0000256" key="2">
    <source>
        <dbReference type="ARBA" id="ARBA00012513"/>
    </source>
</evidence>
<dbReference type="GO" id="GO:0004674">
    <property type="term" value="F:protein serine/threonine kinase activity"/>
    <property type="evidence" value="ECO:0007669"/>
    <property type="project" value="UniProtKB-KW"/>
</dbReference>
<dbReference type="Pfam" id="PF04212">
    <property type="entry name" value="MIT"/>
    <property type="match status" value="1"/>
</dbReference>
<evidence type="ECO:0000256" key="7">
    <source>
        <dbReference type="ARBA" id="ARBA00022737"/>
    </source>
</evidence>
<keyword evidence="5" id="KW-0723">Serine/threonine-protein kinase</keyword>
<dbReference type="InterPro" id="IPR007330">
    <property type="entry name" value="MIT_dom"/>
</dbReference>
<dbReference type="InterPro" id="IPR045269">
    <property type="entry name" value="Atg1-like"/>
</dbReference>
<keyword evidence="10 15" id="KW-0067">ATP-binding</keyword>
<comment type="catalytic activity">
    <reaction evidence="14">
        <text>L-seryl-[protein] + ATP = O-phospho-L-seryl-[protein] + ADP + H(+)</text>
        <dbReference type="Rhea" id="RHEA:17989"/>
        <dbReference type="Rhea" id="RHEA-COMP:9863"/>
        <dbReference type="Rhea" id="RHEA-COMP:11604"/>
        <dbReference type="ChEBI" id="CHEBI:15378"/>
        <dbReference type="ChEBI" id="CHEBI:29999"/>
        <dbReference type="ChEBI" id="CHEBI:30616"/>
        <dbReference type="ChEBI" id="CHEBI:83421"/>
        <dbReference type="ChEBI" id="CHEBI:456216"/>
        <dbReference type="EC" id="2.7.11.1"/>
    </reaction>
</comment>
<dbReference type="Pfam" id="PF00069">
    <property type="entry name" value="Pkinase"/>
    <property type="match status" value="1"/>
</dbReference>
<dbReference type="PROSITE" id="PS00107">
    <property type="entry name" value="PROTEIN_KINASE_ATP"/>
    <property type="match status" value="1"/>
</dbReference>
<evidence type="ECO:0000256" key="16">
    <source>
        <dbReference type="SAM" id="MobiDB-lite"/>
    </source>
</evidence>
<dbReference type="Gene3D" id="1.10.510.10">
    <property type="entry name" value="Transferase(Phosphotransferase) domain 1"/>
    <property type="match status" value="1"/>
</dbReference>
<organism evidence="18 19">
    <name type="scientific">Schistosoma haematobium</name>
    <name type="common">Blood fluke</name>
    <dbReference type="NCBI Taxonomy" id="6185"/>
    <lineage>
        <taxon>Eukaryota</taxon>
        <taxon>Metazoa</taxon>
        <taxon>Spiralia</taxon>
        <taxon>Lophotrochozoa</taxon>
        <taxon>Platyhelminthes</taxon>
        <taxon>Trematoda</taxon>
        <taxon>Digenea</taxon>
        <taxon>Strigeidida</taxon>
        <taxon>Schistosomatoidea</taxon>
        <taxon>Schistosomatidae</taxon>
        <taxon>Schistosoma</taxon>
    </lineage>
</organism>
<dbReference type="GO" id="GO:0042594">
    <property type="term" value="P:response to starvation"/>
    <property type="evidence" value="ECO:0007669"/>
    <property type="project" value="TreeGrafter"/>
</dbReference>
<dbReference type="GO" id="GO:0005829">
    <property type="term" value="C:cytosol"/>
    <property type="evidence" value="ECO:0007669"/>
    <property type="project" value="TreeGrafter"/>
</dbReference>
<dbReference type="GO" id="GO:0005776">
    <property type="term" value="C:autophagosome"/>
    <property type="evidence" value="ECO:0007669"/>
    <property type="project" value="TreeGrafter"/>
</dbReference>
<dbReference type="SMART" id="SM00220">
    <property type="entry name" value="S_TKc"/>
    <property type="match status" value="1"/>
</dbReference>
<keyword evidence="11" id="KW-0072">Autophagy</keyword>
<evidence type="ECO:0000256" key="1">
    <source>
        <dbReference type="ARBA" id="ARBA00004496"/>
    </source>
</evidence>
<evidence type="ECO:0000313" key="19">
    <source>
        <dbReference type="Proteomes" id="UP000471633"/>
    </source>
</evidence>
<gene>
    <name evidence="18" type="primary">ULK3_1</name>
    <name evidence="18" type="ORF">MS3_00007688</name>
</gene>
<dbReference type="CTD" id="24592212"/>
<keyword evidence="4" id="KW-0963">Cytoplasm</keyword>
<evidence type="ECO:0000256" key="13">
    <source>
        <dbReference type="ARBA" id="ARBA00047899"/>
    </source>
</evidence>
<dbReference type="Gene3D" id="1.20.58.80">
    <property type="entry name" value="Phosphotransferase system, lactose/cellobiose-type IIA subunit"/>
    <property type="match status" value="1"/>
</dbReference>
<feature type="compositionally biased region" description="Basic and acidic residues" evidence="16">
    <location>
        <begin position="400"/>
        <end position="409"/>
    </location>
</feature>
<keyword evidence="8 15" id="KW-0547">Nucleotide-binding</keyword>
<keyword evidence="7" id="KW-0677">Repeat</keyword>
<evidence type="ECO:0000256" key="15">
    <source>
        <dbReference type="PROSITE-ProRule" id="PRU10141"/>
    </source>
</evidence>
<dbReference type="GO" id="GO:0034727">
    <property type="term" value="P:piecemeal microautophagy of the nucleus"/>
    <property type="evidence" value="ECO:0007669"/>
    <property type="project" value="TreeGrafter"/>
</dbReference>
<evidence type="ECO:0000256" key="10">
    <source>
        <dbReference type="ARBA" id="ARBA00022840"/>
    </source>
</evidence>
<dbReference type="FunFam" id="3.30.200.20:FF:000042">
    <property type="entry name" value="Aurora kinase A"/>
    <property type="match status" value="1"/>
</dbReference>
<dbReference type="GO" id="GO:0034045">
    <property type="term" value="C:phagophore assembly site membrane"/>
    <property type="evidence" value="ECO:0007669"/>
    <property type="project" value="TreeGrafter"/>
</dbReference>
<keyword evidence="6" id="KW-0808">Transferase</keyword>
<dbReference type="AlphaFoldDB" id="A0A922LG77"/>
<dbReference type="SUPFAM" id="SSF116846">
    <property type="entry name" value="MIT domain"/>
    <property type="match status" value="1"/>
</dbReference>
<name>A0A922LG77_SCHHA</name>
<dbReference type="InterPro" id="IPR017441">
    <property type="entry name" value="Protein_kinase_ATP_BS"/>
</dbReference>
<feature type="compositionally biased region" description="Polar residues" evidence="16">
    <location>
        <begin position="420"/>
        <end position="430"/>
    </location>
</feature>
<dbReference type="PANTHER" id="PTHR24348">
    <property type="entry name" value="SERINE/THREONINE-PROTEIN KINASE UNC-51-RELATED"/>
    <property type="match status" value="1"/>
</dbReference>
<accession>A0A922LG77</accession>
<dbReference type="EMBL" id="AMPZ03000005">
    <property type="protein sequence ID" value="KAH9583201.1"/>
    <property type="molecule type" value="Genomic_DNA"/>
</dbReference>
<protein>
    <recommendedName>
        <fullName evidence="3">Serine/threonine-protein kinase ULK3</fullName>
        <ecNumber evidence="2">2.7.11.1</ecNumber>
    </recommendedName>
    <alternativeName>
        <fullName evidence="12">Unc-51-like kinase 3</fullName>
    </alternativeName>
</protein>
<reference evidence="18" key="1">
    <citation type="journal article" date="2012" name="Nat. Genet.">
        <title>Whole-genome sequence of Schistosoma haematobium.</title>
        <authorList>
            <person name="Young N.D."/>
            <person name="Jex A.R."/>
            <person name="Li B."/>
            <person name="Liu S."/>
            <person name="Yang L."/>
            <person name="Xiong Z."/>
            <person name="Li Y."/>
            <person name="Cantacessi C."/>
            <person name="Hall R.S."/>
            <person name="Xu X."/>
            <person name="Chen F."/>
            <person name="Wu X."/>
            <person name="Zerlotini A."/>
            <person name="Oliveira G."/>
            <person name="Hofmann A."/>
            <person name="Zhang G."/>
            <person name="Fang X."/>
            <person name="Kang Y."/>
            <person name="Campbell B.E."/>
            <person name="Loukas A."/>
            <person name="Ranganathan S."/>
            <person name="Rollinson D."/>
            <person name="Rinaldi G."/>
            <person name="Brindley P.J."/>
            <person name="Yang H."/>
            <person name="Wang J."/>
            <person name="Wang J."/>
            <person name="Gasser R.B."/>
        </authorList>
    </citation>
    <scope>NUCLEOTIDE SEQUENCE</scope>
</reference>
<dbReference type="Proteomes" id="UP000471633">
    <property type="component" value="Unassembled WGS sequence"/>
</dbReference>
<comment type="caution">
    <text evidence="18">The sequence shown here is derived from an EMBL/GenBank/DDBJ whole genome shotgun (WGS) entry which is preliminary data.</text>
</comment>
<dbReference type="InterPro" id="IPR000719">
    <property type="entry name" value="Prot_kinase_dom"/>
</dbReference>
<dbReference type="GeneID" id="24592212"/>
<dbReference type="GO" id="GO:0000045">
    <property type="term" value="P:autophagosome assembly"/>
    <property type="evidence" value="ECO:0007669"/>
    <property type="project" value="TreeGrafter"/>
</dbReference>
<evidence type="ECO:0000256" key="8">
    <source>
        <dbReference type="ARBA" id="ARBA00022741"/>
    </source>
</evidence>
<evidence type="ECO:0000313" key="18">
    <source>
        <dbReference type="EMBL" id="KAH9583201.1"/>
    </source>
</evidence>
<dbReference type="SUPFAM" id="SSF56112">
    <property type="entry name" value="Protein kinase-like (PK-like)"/>
    <property type="match status" value="1"/>
</dbReference>
<dbReference type="InterPro" id="IPR011009">
    <property type="entry name" value="Kinase-like_dom_sf"/>
</dbReference>